<evidence type="ECO:0000313" key="2">
    <source>
        <dbReference type="EMBL" id="GIX68927.1"/>
    </source>
</evidence>
<keyword evidence="3" id="KW-1185">Reference proteome</keyword>
<protein>
    <submittedName>
        <fullName evidence="2">Uncharacterized protein</fullName>
    </submittedName>
</protein>
<feature type="region of interest" description="Disordered" evidence="1">
    <location>
        <begin position="86"/>
        <end position="122"/>
    </location>
</feature>
<sequence length="122" mass="13656">MHSVYTVKAASRTDVPPSVQRVDLGCLDQKISNMHEFPVKSFSPRARRNEIYSSLRFSMPAQKRSHIFQDRGFELLGTGTAPAILLRRKSNKSSRKDQEKSYGAEYGPATDGPIELAETLLS</sequence>
<proteinExistence type="predicted"/>
<name>A0AAV4M9V7_CAEEX</name>
<dbReference type="Proteomes" id="UP001054945">
    <property type="component" value="Unassembled WGS sequence"/>
</dbReference>
<accession>A0AAV4M9V7</accession>
<gene>
    <name evidence="2" type="ORF">CEXT_545301</name>
</gene>
<organism evidence="2 3">
    <name type="scientific">Caerostris extrusa</name>
    <name type="common">Bark spider</name>
    <name type="synonym">Caerostris bankana</name>
    <dbReference type="NCBI Taxonomy" id="172846"/>
    <lineage>
        <taxon>Eukaryota</taxon>
        <taxon>Metazoa</taxon>
        <taxon>Ecdysozoa</taxon>
        <taxon>Arthropoda</taxon>
        <taxon>Chelicerata</taxon>
        <taxon>Arachnida</taxon>
        <taxon>Araneae</taxon>
        <taxon>Araneomorphae</taxon>
        <taxon>Entelegynae</taxon>
        <taxon>Araneoidea</taxon>
        <taxon>Araneidae</taxon>
        <taxon>Caerostris</taxon>
    </lineage>
</organism>
<reference evidence="2 3" key="1">
    <citation type="submission" date="2021-06" db="EMBL/GenBank/DDBJ databases">
        <title>Caerostris extrusa draft genome.</title>
        <authorList>
            <person name="Kono N."/>
            <person name="Arakawa K."/>
        </authorList>
    </citation>
    <scope>NUCLEOTIDE SEQUENCE [LARGE SCALE GENOMIC DNA]</scope>
</reference>
<evidence type="ECO:0000256" key="1">
    <source>
        <dbReference type="SAM" id="MobiDB-lite"/>
    </source>
</evidence>
<comment type="caution">
    <text evidence="2">The sequence shown here is derived from an EMBL/GenBank/DDBJ whole genome shotgun (WGS) entry which is preliminary data.</text>
</comment>
<evidence type="ECO:0000313" key="3">
    <source>
        <dbReference type="Proteomes" id="UP001054945"/>
    </source>
</evidence>
<dbReference type="AlphaFoldDB" id="A0AAV4M9V7"/>
<dbReference type="EMBL" id="BPLR01002007">
    <property type="protein sequence ID" value="GIX68927.1"/>
    <property type="molecule type" value="Genomic_DNA"/>
</dbReference>